<reference evidence="1 2" key="1">
    <citation type="submission" date="2024-04" db="EMBL/GenBank/DDBJ databases">
        <title>genome sequences of Mucor flavus KT1a and Helicostylum pulchrum KT1b strains isolation_sourced from the surface of a dry-aged beef.</title>
        <authorList>
            <person name="Toyotome T."/>
            <person name="Hosono M."/>
            <person name="Torimaru M."/>
            <person name="Fukuda K."/>
            <person name="Mikami N."/>
        </authorList>
    </citation>
    <scope>NUCLEOTIDE SEQUENCE [LARGE SCALE GENOMIC DNA]</scope>
    <source>
        <strain evidence="1 2">KT1b</strain>
    </source>
</reference>
<dbReference type="Proteomes" id="UP001476247">
    <property type="component" value="Unassembled WGS sequence"/>
</dbReference>
<sequence>MIEFEGSDQYYLKEAETMMILDETRVGEHMVCLGLHAAFITILSKLQSIMTSQILDMMPRVHKNLTACMTIVKYELKLEPYRGKVGNYVDVMETDLESSD</sequence>
<organism evidence="1 2">
    <name type="scientific">Helicostylum pulchrum</name>
    <dbReference type="NCBI Taxonomy" id="562976"/>
    <lineage>
        <taxon>Eukaryota</taxon>
        <taxon>Fungi</taxon>
        <taxon>Fungi incertae sedis</taxon>
        <taxon>Mucoromycota</taxon>
        <taxon>Mucoromycotina</taxon>
        <taxon>Mucoromycetes</taxon>
        <taxon>Mucorales</taxon>
        <taxon>Mucorineae</taxon>
        <taxon>Mucoraceae</taxon>
        <taxon>Helicostylum</taxon>
    </lineage>
</organism>
<evidence type="ECO:0000313" key="1">
    <source>
        <dbReference type="EMBL" id="GAA5806021.1"/>
    </source>
</evidence>
<name>A0ABP9YGE6_9FUNG</name>
<dbReference type="EMBL" id="BAABUJ010000055">
    <property type="protein sequence ID" value="GAA5806021.1"/>
    <property type="molecule type" value="Genomic_DNA"/>
</dbReference>
<protein>
    <submittedName>
        <fullName evidence="1">Uncharacterized protein</fullName>
    </submittedName>
</protein>
<comment type="caution">
    <text evidence="1">The sequence shown here is derived from an EMBL/GenBank/DDBJ whole genome shotgun (WGS) entry which is preliminary data.</text>
</comment>
<proteinExistence type="predicted"/>
<keyword evidence="2" id="KW-1185">Reference proteome</keyword>
<evidence type="ECO:0000313" key="2">
    <source>
        <dbReference type="Proteomes" id="UP001476247"/>
    </source>
</evidence>
<accession>A0ABP9YGE6</accession>
<gene>
    <name evidence="1" type="ORF">HPULCUR_011549</name>
</gene>